<keyword evidence="2" id="KW-0614">Plasmid</keyword>
<dbReference type="EMBL" id="CP001112">
    <property type="protein sequence ID" value="ACF61086.1"/>
    <property type="molecule type" value="Genomic_DNA"/>
</dbReference>
<dbReference type="InterPro" id="IPR011528">
    <property type="entry name" value="NERD"/>
</dbReference>
<dbReference type="SUPFAM" id="SSF52980">
    <property type="entry name" value="Restriction endonuclease-like"/>
    <property type="match status" value="1"/>
</dbReference>
<evidence type="ECO:0000313" key="2">
    <source>
        <dbReference type="EMBL" id="ACF61086.1"/>
    </source>
</evidence>
<proteinExistence type="predicted"/>
<geneLocation type="plasmid" evidence="2 3">
    <name>pSL254_3</name>
</geneLocation>
<reference evidence="2 3" key="1">
    <citation type="journal article" date="2011" name="J. Bacteriol.">
        <title>Comparative genomics of 28 Salmonella enterica isolates: evidence for CRISPR-mediated adaptive sublineage evolution.</title>
        <authorList>
            <person name="Fricke W.F."/>
            <person name="Mammel M.K."/>
            <person name="McDermott P.F."/>
            <person name="Tartera C."/>
            <person name="White D.G."/>
            <person name="Leclerc J.E."/>
            <person name="Ravel J."/>
            <person name="Cebula T.A."/>
        </authorList>
    </citation>
    <scope>NUCLEOTIDE SEQUENCE [LARGE SCALE GENOMIC DNA]</scope>
    <source>
        <strain evidence="2 3">SL254</strain>
        <plasmid evidence="2 3">pSL254_3</plasmid>
    </source>
</reference>
<dbReference type="KEGG" id="see:SNSL254_B0002"/>
<dbReference type="AlphaFoldDB" id="A0A0H3BLW4"/>
<evidence type="ECO:0000259" key="1">
    <source>
        <dbReference type="Pfam" id="PF08378"/>
    </source>
</evidence>
<evidence type="ECO:0000313" key="3">
    <source>
        <dbReference type="Proteomes" id="UP000008824"/>
    </source>
</evidence>
<protein>
    <recommendedName>
        <fullName evidence="1">NERD domain-containing protein</fullName>
    </recommendedName>
</protein>
<gene>
    <name evidence="2" type="ordered locus">SNSL254_B0002</name>
</gene>
<sequence>MKKSVVRQVLEMSGPCISSDLAERIQWQYPSMSPEAIRKMISRSTDIGKLPFLKFSHNRRFIYLKDDFGSFKFWRALEKCMYEANSTYSHAILSVINNGGYLKVKDFGIVSGSPIKQAKHLSYETVLRNLLSAKILRAVYIDGVGDCVLINNNIANDVNIRTMANCESFFDKPIFELVKAWLRNLGLVAFNQIKTKYDGEGNPVVGSFEWDMTAPSYVSPLAEYVGGKLMPGFVACDFSLGFNRDEITTAAAETFIRKVQMTKSSRASQRIMFVIFARRFGKIAFNKLRSEGVLAVTIANAFGNKVDESLTRLSRVVQGSLSIEKHPDELLQMVKDLESVSGENGNLRGYVFELFVSSQISNFYGLGNIYINREYKINGKHAEADVVLESSDDIYIIECKNVKVLPSTELTRWMKERVPIINSYYKINNLEKKNIHHYLWVTGNVYNKDLKRLDSFKNNNKNIDVDYLFGEHLDDFFYKKKRVFNLYRKVISPDYKKGVMPDFELEDDFF</sequence>
<dbReference type="Pfam" id="PF08378">
    <property type="entry name" value="NERD"/>
    <property type="match status" value="1"/>
</dbReference>
<feature type="domain" description="NERD" evidence="1">
    <location>
        <begin position="349"/>
        <end position="434"/>
    </location>
</feature>
<dbReference type="Proteomes" id="UP000008824">
    <property type="component" value="Plasmid pSL254_3"/>
</dbReference>
<dbReference type="HOGENOM" id="CLU_042275_0_0_6"/>
<organism evidence="2 3">
    <name type="scientific">Salmonella newport (strain SL254)</name>
    <dbReference type="NCBI Taxonomy" id="423368"/>
    <lineage>
        <taxon>Bacteria</taxon>
        <taxon>Pseudomonadati</taxon>
        <taxon>Pseudomonadota</taxon>
        <taxon>Gammaproteobacteria</taxon>
        <taxon>Enterobacterales</taxon>
        <taxon>Enterobacteriaceae</taxon>
        <taxon>Salmonella</taxon>
    </lineage>
</organism>
<dbReference type="RefSeq" id="WP_000750321.1">
    <property type="nucleotide sequence ID" value="NC_011079.1"/>
</dbReference>
<accession>A0A0H3BLW4</accession>
<name>A0A0H3BLW4_SALNS</name>
<dbReference type="InterPro" id="IPR011335">
    <property type="entry name" value="Restrct_endonuc-II-like"/>
</dbReference>